<dbReference type="Proteomes" id="UP000708208">
    <property type="component" value="Unassembled WGS sequence"/>
</dbReference>
<dbReference type="Pfam" id="PF07748">
    <property type="entry name" value="Glyco_hydro_38C"/>
    <property type="match status" value="1"/>
</dbReference>
<organism evidence="2 3">
    <name type="scientific">Allacma fusca</name>
    <dbReference type="NCBI Taxonomy" id="39272"/>
    <lineage>
        <taxon>Eukaryota</taxon>
        <taxon>Metazoa</taxon>
        <taxon>Ecdysozoa</taxon>
        <taxon>Arthropoda</taxon>
        <taxon>Hexapoda</taxon>
        <taxon>Collembola</taxon>
        <taxon>Symphypleona</taxon>
        <taxon>Sminthuridae</taxon>
        <taxon>Allacma</taxon>
    </lineage>
</organism>
<dbReference type="PANTHER" id="PTHR11607">
    <property type="entry name" value="ALPHA-MANNOSIDASE"/>
    <property type="match status" value="1"/>
</dbReference>
<dbReference type="InterPro" id="IPR011682">
    <property type="entry name" value="Glyco_hydro_38_C"/>
</dbReference>
<dbReference type="PANTHER" id="PTHR11607:SF3">
    <property type="entry name" value="LYSOSOMAL ALPHA-MANNOSIDASE"/>
    <property type="match status" value="1"/>
</dbReference>
<comment type="caution">
    <text evidence="2">The sequence shown here is derived from an EMBL/GenBank/DDBJ whole genome shotgun (WGS) entry which is preliminary data.</text>
</comment>
<reference evidence="2" key="1">
    <citation type="submission" date="2021-06" db="EMBL/GenBank/DDBJ databases">
        <authorList>
            <person name="Hodson N. C."/>
            <person name="Mongue J. A."/>
            <person name="Jaron S. K."/>
        </authorList>
    </citation>
    <scope>NUCLEOTIDE SEQUENCE</scope>
</reference>
<dbReference type="GO" id="GO:0006491">
    <property type="term" value="P:N-glycan processing"/>
    <property type="evidence" value="ECO:0007669"/>
    <property type="project" value="TreeGrafter"/>
</dbReference>
<evidence type="ECO:0000259" key="1">
    <source>
        <dbReference type="Pfam" id="PF07748"/>
    </source>
</evidence>
<feature type="domain" description="Glycosyl hydrolase family 38 C-terminal" evidence="1">
    <location>
        <begin position="6"/>
        <end position="148"/>
    </location>
</feature>
<dbReference type="OrthoDB" id="10261055at2759"/>
<name>A0A8J2P3J8_9HEXA</name>
<feature type="non-terminal residue" evidence="2">
    <location>
        <position position="1"/>
    </location>
</feature>
<dbReference type="GO" id="GO:0006013">
    <property type="term" value="P:mannose metabolic process"/>
    <property type="evidence" value="ECO:0007669"/>
    <property type="project" value="InterPro"/>
</dbReference>
<dbReference type="GO" id="GO:0004559">
    <property type="term" value="F:alpha-mannosidase activity"/>
    <property type="evidence" value="ECO:0007669"/>
    <property type="project" value="InterPro"/>
</dbReference>
<keyword evidence="3" id="KW-1185">Reference proteome</keyword>
<evidence type="ECO:0000313" key="2">
    <source>
        <dbReference type="EMBL" id="CAG7730655.1"/>
    </source>
</evidence>
<sequence length="358" mass="40372">EAKAIEPENPIIIVVEGVLQSYIEVWFQNVTLRHKVTLYRDGIDKFALDISNTINITKQRDYELVMNIATGIESRRTFYTDSNGFQMMRRKKMDIPIQGNFYPVASSAFIEDSHLRMTILAAQPGGGASLRSGELEIMQDRTNSYDDGHGIGQGGTDNLETVSKFKVMFEVPNQKVDPDAVPLLSLPAHHQIHNLLHPVPAFVETSAASPGASYNFTRYSPSIQNYFLPCDVGLVLSHPLPRYKDTERPQDTTTFVHVGDKVGLIFNRVGYDKRFSIEPLRSTCSCGNMGTLNVHKLFGNMYESKLQRTGLSFVQELEEIDGTQDFFMKPMDMYGFTVKFKKIGVNEWDHAIRLNATS</sequence>
<protein>
    <recommendedName>
        <fullName evidence="1">Glycosyl hydrolase family 38 C-terminal domain-containing protein</fullName>
    </recommendedName>
</protein>
<proteinExistence type="predicted"/>
<dbReference type="EMBL" id="CAJVCH010197623">
    <property type="protein sequence ID" value="CAG7730655.1"/>
    <property type="molecule type" value="Genomic_DNA"/>
</dbReference>
<accession>A0A8J2P3J8</accession>
<dbReference type="GO" id="GO:0000139">
    <property type="term" value="C:Golgi membrane"/>
    <property type="evidence" value="ECO:0007669"/>
    <property type="project" value="TreeGrafter"/>
</dbReference>
<gene>
    <name evidence="2" type="ORF">AFUS01_LOCUS19280</name>
</gene>
<dbReference type="AlphaFoldDB" id="A0A8J2P3J8"/>
<dbReference type="InterPro" id="IPR050843">
    <property type="entry name" value="Glycosyl_Hydrlase_38"/>
</dbReference>
<evidence type="ECO:0000313" key="3">
    <source>
        <dbReference type="Proteomes" id="UP000708208"/>
    </source>
</evidence>